<dbReference type="InterPro" id="IPR011990">
    <property type="entry name" value="TPR-like_helical_dom_sf"/>
</dbReference>
<feature type="coiled-coil region" evidence="2">
    <location>
        <begin position="80"/>
        <end position="107"/>
    </location>
</feature>
<dbReference type="PANTHER" id="PTHR47942">
    <property type="entry name" value="TETRATRICOPEPTIDE REPEAT (TPR)-LIKE SUPERFAMILY PROTEIN-RELATED"/>
    <property type="match status" value="1"/>
</dbReference>
<evidence type="ECO:0000256" key="2">
    <source>
        <dbReference type="SAM" id="Coils"/>
    </source>
</evidence>
<dbReference type="Pfam" id="PF13812">
    <property type="entry name" value="PPR_3"/>
    <property type="match status" value="1"/>
</dbReference>
<gene>
    <name evidence="3" type="ORF">FGG08_001403</name>
</gene>
<sequence>MPPLTLRGQYARRSSMLFTCQSVLGCTGLQPRRSFASRAKTRANDGEGKKADQKTIIKHFAETGTGDNRKRRRIDPEKDELEVNAEAEKLKAKIGQLEGELRRLREGPIISQLSGEDRDRLEKAIGERLANVAHQGSPIDTEQMTTELVSGARSKGNSRAIRIDSGPLPRKEQLYLDKFNGFLGEAASKPADPNTRKELWRWYSLCKQNLPPFLHLIPQKAWNVLYDSQNWLSVSNPDRQAHIKAILEDMAATGHEIKGDQKIAYIEALFLEGEKEEAISEWEGGIKTIGVLDEFSEQFWGLGVKMFASIGDPQRAQNTAHILLSSRHGGDARIWLPVIIAWNKTGEESGFLSAWSLYVRLKDRLGPRMSMEDYDTITMSFLNAGKKDLALAAFRDMMLAGSSSEGEDSISFYKRSLNLVANLQSTSPDPSELSNVSLQALTVLPRRFQNKFFYGSWMKKLLGMGEVDSAVMVVELMYERGVNPDARHLNGIIGAWLRTGRAESRKKAEDMAWGMIQERLDFVQKRHASGSPTSGAPSIGAGGHRELPNFLRRRVPPATIETFSILVQYYLRRSKFDEVEKLSGHLQMAEIKPNSYFMNHLLYSLLRNHDRQAAWQMYTNMTREGGVKPDISTFTCLWDCMKIHVDILKNRKKEGFPQPRRLFREMVTWYSKWSAREYDEVSKELYDQIIRCFSLIEDQVGTLVALHALRDMFGMHPDKDTVRIIVLQIARLGTLNVRSRRLNLSDSNTKASFARVMSVLEKLTQQRHEILEKEGGQPDEKDLKVEAEESLWLVSELLRIVIARGGRAAEAAEDIRKAASEMGVEGGESVSKYLDSIV</sequence>
<dbReference type="AlphaFoldDB" id="A0A9P8I714"/>
<keyword evidence="4" id="KW-1185">Reference proteome</keyword>
<evidence type="ECO:0000313" key="4">
    <source>
        <dbReference type="Proteomes" id="UP000698800"/>
    </source>
</evidence>
<organism evidence="3 4">
    <name type="scientific">Glutinoglossum americanum</name>
    <dbReference type="NCBI Taxonomy" id="1670608"/>
    <lineage>
        <taxon>Eukaryota</taxon>
        <taxon>Fungi</taxon>
        <taxon>Dikarya</taxon>
        <taxon>Ascomycota</taxon>
        <taxon>Pezizomycotina</taxon>
        <taxon>Geoglossomycetes</taxon>
        <taxon>Geoglossales</taxon>
        <taxon>Geoglossaceae</taxon>
        <taxon>Glutinoglossum</taxon>
    </lineage>
</organism>
<dbReference type="PANTHER" id="PTHR47942:SF63">
    <property type="entry name" value="PENTATRICOPEPTIDE REPEAT-CONTAINING PROTEIN"/>
    <property type="match status" value="1"/>
</dbReference>
<evidence type="ECO:0000256" key="1">
    <source>
        <dbReference type="ARBA" id="ARBA00022737"/>
    </source>
</evidence>
<dbReference type="Proteomes" id="UP000698800">
    <property type="component" value="Unassembled WGS sequence"/>
</dbReference>
<dbReference type="Gene3D" id="1.25.40.10">
    <property type="entry name" value="Tetratricopeptide repeat domain"/>
    <property type="match status" value="2"/>
</dbReference>
<reference evidence="3" key="1">
    <citation type="submission" date="2021-03" db="EMBL/GenBank/DDBJ databases">
        <title>Comparative genomics and phylogenomic investigation of the class Geoglossomycetes provide insights into ecological specialization and systematics.</title>
        <authorList>
            <person name="Melie T."/>
            <person name="Pirro S."/>
            <person name="Miller A.N."/>
            <person name="Quandt A."/>
        </authorList>
    </citation>
    <scope>NUCLEOTIDE SEQUENCE</scope>
    <source>
        <strain evidence="3">GBOQ0MN5Z8</strain>
    </source>
</reference>
<proteinExistence type="predicted"/>
<dbReference type="InterPro" id="IPR002885">
    <property type="entry name" value="PPR_rpt"/>
</dbReference>
<keyword evidence="2" id="KW-0175">Coiled coil</keyword>
<evidence type="ECO:0000313" key="3">
    <source>
        <dbReference type="EMBL" id="KAH0544504.1"/>
    </source>
</evidence>
<protein>
    <recommendedName>
        <fullName evidence="5">Pentatricopeptide repeat protein</fullName>
    </recommendedName>
</protein>
<evidence type="ECO:0008006" key="5">
    <source>
        <dbReference type="Google" id="ProtNLM"/>
    </source>
</evidence>
<comment type="caution">
    <text evidence="3">The sequence shown here is derived from an EMBL/GenBank/DDBJ whole genome shotgun (WGS) entry which is preliminary data.</text>
</comment>
<dbReference type="OrthoDB" id="185373at2759"/>
<dbReference type="InterPro" id="IPR051222">
    <property type="entry name" value="PPR/CCM1_RNA-binding"/>
</dbReference>
<name>A0A9P8I714_9PEZI</name>
<keyword evidence="1" id="KW-0677">Repeat</keyword>
<dbReference type="EMBL" id="JAGHQL010000018">
    <property type="protein sequence ID" value="KAH0544504.1"/>
    <property type="molecule type" value="Genomic_DNA"/>
</dbReference>
<accession>A0A9P8I714</accession>
<dbReference type="PROSITE" id="PS51257">
    <property type="entry name" value="PROKAR_LIPOPROTEIN"/>
    <property type="match status" value="1"/>
</dbReference>